<dbReference type="EMBL" id="JARAKH010000039">
    <property type="protein sequence ID" value="KAK8382268.1"/>
    <property type="molecule type" value="Genomic_DNA"/>
</dbReference>
<dbReference type="Proteomes" id="UP001487740">
    <property type="component" value="Unassembled WGS sequence"/>
</dbReference>
<evidence type="ECO:0000313" key="2">
    <source>
        <dbReference type="EMBL" id="KAK8382267.1"/>
    </source>
</evidence>
<dbReference type="AlphaFoldDB" id="A0AAW0T733"/>
<evidence type="ECO:0008006" key="4">
    <source>
        <dbReference type="Google" id="ProtNLM"/>
    </source>
</evidence>
<keyword evidence="3" id="KW-1185">Reference proteome</keyword>
<name>A0AAW0T733_SCYPA</name>
<protein>
    <recommendedName>
        <fullName evidence="4">Secreted protein</fullName>
    </recommendedName>
</protein>
<sequence length="104" mass="11764">MVSKRWPEVVVVVVVVVVEGGECFTPRRVPGRHRERRLTPGTHLLLDGQGRGCGDWPPFSAPTGVFLATRKTFCAAPRISSKAGRAWVARDFYHFRDYRTRLVL</sequence>
<organism evidence="2 3">
    <name type="scientific">Scylla paramamosain</name>
    <name type="common">Mud crab</name>
    <dbReference type="NCBI Taxonomy" id="85552"/>
    <lineage>
        <taxon>Eukaryota</taxon>
        <taxon>Metazoa</taxon>
        <taxon>Ecdysozoa</taxon>
        <taxon>Arthropoda</taxon>
        <taxon>Crustacea</taxon>
        <taxon>Multicrustacea</taxon>
        <taxon>Malacostraca</taxon>
        <taxon>Eumalacostraca</taxon>
        <taxon>Eucarida</taxon>
        <taxon>Decapoda</taxon>
        <taxon>Pleocyemata</taxon>
        <taxon>Brachyura</taxon>
        <taxon>Eubrachyura</taxon>
        <taxon>Portunoidea</taxon>
        <taxon>Portunidae</taxon>
        <taxon>Portuninae</taxon>
        <taxon>Scylla</taxon>
    </lineage>
</organism>
<accession>A0AAW0T733</accession>
<dbReference type="EMBL" id="JARAKH010000039">
    <property type="protein sequence ID" value="KAK8382266.1"/>
    <property type="molecule type" value="Genomic_DNA"/>
</dbReference>
<feature type="chain" id="PRO_5044716979" description="Secreted protein" evidence="1">
    <location>
        <begin position="24"/>
        <end position="104"/>
    </location>
</feature>
<evidence type="ECO:0000256" key="1">
    <source>
        <dbReference type="SAM" id="SignalP"/>
    </source>
</evidence>
<feature type="signal peptide" evidence="1">
    <location>
        <begin position="1"/>
        <end position="23"/>
    </location>
</feature>
<dbReference type="EMBL" id="JARAKH010000039">
    <property type="protein sequence ID" value="KAK8382267.1"/>
    <property type="molecule type" value="Genomic_DNA"/>
</dbReference>
<proteinExistence type="predicted"/>
<reference evidence="2 3" key="1">
    <citation type="submission" date="2023-03" db="EMBL/GenBank/DDBJ databases">
        <title>High-quality genome of Scylla paramamosain provides insights in environmental adaptation.</title>
        <authorList>
            <person name="Zhang L."/>
        </authorList>
    </citation>
    <scope>NUCLEOTIDE SEQUENCE [LARGE SCALE GENOMIC DNA]</scope>
    <source>
        <strain evidence="2">LZ_2023a</strain>
        <tissue evidence="2">Muscle</tissue>
    </source>
</reference>
<evidence type="ECO:0000313" key="3">
    <source>
        <dbReference type="Proteomes" id="UP001487740"/>
    </source>
</evidence>
<comment type="caution">
    <text evidence="2">The sequence shown here is derived from an EMBL/GenBank/DDBJ whole genome shotgun (WGS) entry which is preliminary data.</text>
</comment>
<gene>
    <name evidence="2" type="ORF">O3P69_015297</name>
</gene>
<keyword evidence="1" id="KW-0732">Signal</keyword>